<dbReference type="Pfam" id="PF10135">
    <property type="entry name" value="Rod-binding"/>
    <property type="match status" value="1"/>
</dbReference>
<feature type="domain" description="Flagellar protein FlgJ N-terminal" evidence="1">
    <location>
        <begin position="39"/>
        <end position="76"/>
    </location>
</feature>
<name>A0ABS6AHU3_9RHOB</name>
<keyword evidence="3" id="KW-1185">Reference proteome</keyword>
<organism evidence="2 3">
    <name type="scientific">Paracoccus marinaquae</name>
    <dbReference type="NCBI Taxonomy" id="2841926"/>
    <lineage>
        <taxon>Bacteria</taxon>
        <taxon>Pseudomonadati</taxon>
        <taxon>Pseudomonadota</taxon>
        <taxon>Alphaproteobacteria</taxon>
        <taxon>Rhodobacterales</taxon>
        <taxon>Paracoccaceae</taxon>
        <taxon>Paracoccus</taxon>
    </lineage>
</organism>
<evidence type="ECO:0000313" key="3">
    <source>
        <dbReference type="Proteomes" id="UP001166191"/>
    </source>
</evidence>
<dbReference type="InterPro" id="IPR019301">
    <property type="entry name" value="Flagellar_prot_FlgJ_N"/>
</dbReference>
<evidence type="ECO:0000259" key="1">
    <source>
        <dbReference type="Pfam" id="PF10135"/>
    </source>
</evidence>
<protein>
    <submittedName>
        <fullName evidence="2">Rod-binding protein</fullName>
    </submittedName>
</protein>
<accession>A0ABS6AHU3</accession>
<dbReference type="RefSeq" id="WP_216031886.1">
    <property type="nucleotide sequence ID" value="NZ_JAHKNG010000003.1"/>
</dbReference>
<dbReference type="EMBL" id="JAHKNG010000003">
    <property type="protein sequence ID" value="MBU3029199.1"/>
    <property type="molecule type" value="Genomic_DNA"/>
</dbReference>
<dbReference type="Proteomes" id="UP001166191">
    <property type="component" value="Unassembled WGS sequence"/>
</dbReference>
<sequence length="82" mass="8693">MQINQLAPPAATAHPQPAPADRLEQAFLEEMLKYCGPQPGQGAFSGGAGEDQFASFLNREYAAIMARRMDLGFSAILPGAQG</sequence>
<evidence type="ECO:0000313" key="2">
    <source>
        <dbReference type="EMBL" id="MBU3029199.1"/>
    </source>
</evidence>
<proteinExistence type="predicted"/>
<comment type="caution">
    <text evidence="2">The sequence shown here is derived from an EMBL/GenBank/DDBJ whole genome shotgun (WGS) entry which is preliminary data.</text>
</comment>
<reference evidence="2" key="1">
    <citation type="submission" date="2021-06" db="EMBL/GenBank/DDBJ databases">
        <title>Paracoccus bacterium XHP0099 sp. nov., isolated from the surface waters of the Yellow Sea.</title>
        <authorList>
            <person name="Xue H."/>
            <person name="Zhang D."/>
        </authorList>
    </citation>
    <scope>NUCLEOTIDE SEQUENCE</scope>
    <source>
        <strain evidence="2">XHP0099</strain>
    </source>
</reference>
<gene>
    <name evidence="2" type="ORF">KNW02_03565</name>
</gene>